<comment type="similarity">
    <text evidence="1 4">Belongs to the universal ribosomal protein uS9 family.</text>
</comment>
<keyword evidence="7" id="KW-1185">Reference proteome</keyword>
<evidence type="ECO:0000256" key="1">
    <source>
        <dbReference type="ARBA" id="ARBA00005251"/>
    </source>
</evidence>
<dbReference type="NCBIfam" id="NF001099">
    <property type="entry name" value="PRK00132.1"/>
    <property type="match status" value="1"/>
</dbReference>
<dbReference type="InterPro" id="IPR014721">
    <property type="entry name" value="Ribsml_uS5_D2-typ_fold_subgr"/>
</dbReference>
<dbReference type="EMBL" id="CP024850">
    <property type="protein sequence ID" value="QSF25307.1"/>
    <property type="molecule type" value="Genomic_DNA"/>
</dbReference>
<dbReference type="Proteomes" id="UP000663075">
    <property type="component" value="Chromosome"/>
</dbReference>
<evidence type="ECO:0000256" key="3">
    <source>
        <dbReference type="ARBA" id="ARBA00023274"/>
    </source>
</evidence>
<evidence type="ECO:0000313" key="7">
    <source>
        <dbReference type="Proteomes" id="UP000663075"/>
    </source>
</evidence>
<dbReference type="PANTHER" id="PTHR21569">
    <property type="entry name" value="RIBOSOMAL PROTEIN S9"/>
    <property type="match status" value="1"/>
</dbReference>
<dbReference type="GO" id="GO:0022627">
    <property type="term" value="C:cytosolic small ribosomal subunit"/>
    <property type="evidence" value="ECO:0007669"/>
    <property type="project" value="TreeGrafter"/>
</dbReference>
<dbReference type="PROSITE" id="PS00360">
    <property type="entry name" value="RIBOSOMAL_S9"/>
    <property type="match status" value="1"/>
</dbReference>
<sequence length="131" mass="15330">MKNIITVGKKKTSIAKIFLKKNLKKKIEIFINNKIKIKNYFNKKLNYKLILEPLKLLNIKNLNINIKLRGGGKSSQIIAIRSGISKAILLYDSKYKKQLSDKKLLTRDSRIVERKKFGKHKSRKSKQFSKR</sequence>
<evidence type="ECO:0000256" key="4">
    <source>
        <dbReference type="RuleBase" id="RU003815"/>
    </source>
</evidence>
<dbReference type="InterPro" id="IPR000754">
    <property type="entry name" value="Ribosomal_uS9"/>
</dbReference>
<dbReference type="InterPro" id="IPR020574">
    <property type="entry name" value="Ribosomal_uS9_CS"/>
</dbReference>
<reference evidence="6" key="1">
    <citation type="submission" date="2017-11" db="EMBL/GenBank/DDBJ databases">
        <authorList>
            <person name="Jian Z."/>
        </authorList>
    </citation>
    <scope>NUCLEOTIDE SEQUENCE</scope>
    <source>
        <strain evidence="6">YC</strain>
    </source>
</reference>
<dbReference type="AlphaFoldDB" id="A0A975A367"/>
<proteinExistence type="inferred from homology"/>
<dbReference type="SUPFAM" id="SSF54211">
    <property type="entry name" value="Ribosomal protein S5 domain 2-like"/>
    <property type="match status" value="1"/>
</dbReference>
<dbReference type="InterPro" id="IPR023035">
    <property type="entry name" value="Ribosomal_uS9_bac/plastid"/>
</dbReference>
<dbReference type="PANTHER" id="PTHR21569:SF1">
    <property type="entry name" value="SMALL RIBOSOMAL SUBUNIT PROTEIN US9M"/>
    <property type="match status" value="1"/>
</dbReference>
<dbReference type="Pfam" id="PF00380">
    <property type="entry name" value="Ribosomal_S9"/>
    <property type="match status" value="1"/>
</dbReference>
<evidence type="ECO:0000313" key="6">
    <source>
        <dbReference type="EMBL" id="QSF25307.1"/>
    </source>
</evidence>
<dbReference type="InterPro" id="IPR020568">
    <property type="entry name" value="Ribosomal_Su5_D2-typ_SF"/>
</dbReference>
<dbReference type="GO" id="GO:0003735">
    <property type="term" value="F:structural constituent of ribosome"/>
    <property type="evidence" value="ECO:0007669"/>
    <property type="project" value="InterPro"/>
</dbReference>
<dbReference type="Gene3D" id="3.30.230.10">
    <property type="match status" value="1"/>
</dbReference>
<dbReference type="GO" id="GO:0003723">
    <property type="term" value="F:RNA binding"/>
    <property type="evidence" value="ECO:0007669"/>
    <property type="project" value="TreeGrafter"/>
</dbReference>
<evidence type="ECO:0000256" key="5">
    <source>
        <dbReference type="RuleBase" id="RU003816"/>
    </source>
</evidence>
<keyword evidence="2 4" id="KW-0689">Ribosomal protein</keyword>
<gene>
    <name evidence="6" type="ORF">CU086_00490</name>
</gene>
<protein>
    <recommendedName>
        <fullName evidence="5">30S ribosomal protein S9</fullName>
    </recommendedName>
</protein>
<dbReference type="GO" id="GO:0006412">
    <property type="term" value="P:translation"/>
    <property type="evidence" value="ECO:0007669"/>
    <property type="project" value="InterPro"/>
</dbReference>
<keyword evidence="3 4" id="KW-0687">Ribonucleoprotein</keyword>
<evidence type="ECO:0000256" key="2">
    <source>
        <dbReference type="ARBA" id="ARBA00022980"/>
    </source>
</evidence>
<accession>A0A975A367</accession>
<organism evidence="6 7">
    <name type="scientific">Candidatus Nasuia deltocephalincola</name>
    <dbReference type="NCBI Taxonomy" id="1160784"/>
    <lineage>
        <taxon>Bacteria</taxon>
        <taxon>Pseudomonadati</taxon>
        <taxon>Pseudomonadota</taxon>
        <taxon>Betaproteobacteria</taxon>
        <taxon>Candidatus Nasuia</taxon>
    </lineage>
</organism>
<name>A0A975A367_9PROT</name>